<evidence type="ECO:0000313" key="2">
    <source>
        <dbReference type="Proteomes" id="UP000026915"/>
    </source>
</evidence>
<name>A0A061FE66_THECC</name>
<organism evidence="1 2">
    <name type="scientific">Theobroma cacao</name>
    <name type="common">Cacao</name>
    <name type="synonym">Cocoa</name>
    <dbReference type="NCBI Taxonomy" id="3641"/>
    <lineage>
        <taxon>Eukaryota</taxon>
        <taxon>Viridiplantae</taxon>
        <taxon>Streptophyta</taxon>
        <taxon>Embryophyta</taxon>
        <taxon>Tracheophyta</taxon>
        <taxon>Spermatophyta</taxon>
        <taxon>Magnoliopsida</taxon>
        <taxon>eudicotyledons</taxon>
        <taxon>Gunneridae</taxon>
        <taxon>Pentapetalae</taxon>
        <taxon>rosids</taxon>
        <taxon>malvids</taxon>
        <taxon>Malvales</taxon>
        <taxon>Malvaceae</taxon>
        <taxon>Byttnerioideae</taxon>
        <taxon>Theobroma</taxon>
    </lineage>
</organism>
<dbReference type="AlphaFoldDB" id="A0A061FE66"/>
<protein>
    <submittedName>
        <fullName evidence="1">Uncharacterized protein</fullName>
    </submittedName>
</protein>
<keyword evidence="2" id="KW-1185">Reference proteome</keyword>
<dbReference type="Proteomes" id="UP000026915">
    <property type="component" value="Chromosome 8"/>
</dbReference>
<sequence>MGYEIVMLSTERQRPYNHRSKPTRRQAGLTSALHLLSAMAVTDKADKETKGLHFVGVESGSCSYEKYPAMQESKEEGPTNWAEFQ</sequence>
<gene>
    <name evidence="1" type="ORF">TCM_034322</name>
</gene>
<reference evidence="1 2" key="1">
    <citation type="journal article" date="2013" name="Genome Biol.">
        <title>The genome sequence of the most widely cultivated cacao type and its use to identify candidate genes regulating pod color.</title>
        <authorList>
            <person name="Motamayor J.C."/>
            <person name="Mockaitis K."/>
            <person name="Schmutz J."/>
            <person name="Haiminen N."/>
            <person name="Iii D.L."/>
            <person name="Cornejo O."/>
            <person name="Findley S.D."/>
            <person name="Zheng P."/>
            <person name="Utro F."/>
            <person name="Royaert S."/>
            <person name="Saski C."/>
            <person name="Jenkins J."/>
            <person name="Podicheti R."/>
            <person name="Zhao M."/>
            <person name="Scheffler B.E."/>
            <person name="Stack J.C."/>
            <person name="Feltus F.A."/>
            <person name="Mustiga G.M."/>
            <person name="Amores F."/>
            <person name="Phillips W."/>
            <person name="Marelli J.P."/>
            <person name="May G.D."/>
            <person name="Shapiro H."/>
            <person name="Ma J."/>
            <person name="Bustamante C.D."/>
            <person name="Schnell R.J."/>
            <person name="Main D."/>
            <person name="Gilbert D."/>
            <person name="Parida L."/>
            <person name="Kuhn D.N."/>
        </authorList>
    </citation>
    <scope>NUCLEOTIDE SEQUENCE [LARGE SCALE GENOMIC DNA]</scope>
    <source>
        <strain evidence="2">cv. Matina 1-6</strain>
    </source>
</reference>
<accession>A0A061FE66</accession>
<dbReference type="HOGENOM" id="CLU_2517162_0_0_1"/>
<dbReference type="EMBL" id="CM001886">
    <property type="protein sequence ID" value="EOY15163.1"/>
    <property type="molecule type" value="Genomic_DNA"/>
</dbReference>
<evidence type="ECO:0000313" key="1">
    <source>
        <dbReference type="EMBL" id="EOY15163.1"/>
    </source>
</evidence>
<dbReference type="Gramene" id="EOY15163">
    <property type="protein sequence ID" value="EOY15163"/>
    <property type="gene ID" value="TCM_034322"/>
</dbReference>
<proteinExistence type="predicted"/>
<dbReference type="InParanoid" id="A0A061FE66"/>